<evidence type="ECO:0000313" key="10">
    <source>
        <dbReference type="RefSeq" id="XP_015181150.1"/>
    </source>
</evidence>
<dbReference type="CDD" id="cd01259">
    <property type="entry name" value="PH_APBB1IP"/>
    <property type="match status" value="1"/>
</dbReference>
<evidence type="ECO:0000313" key="9">
    <source>
        <dbReference type="RefSeq" id="XP_015181149.1"/>
    </source>
</evidence>
<feature type="compositionally biased region" description="Polar residues" evidence="5">
    <location>
        <begin position="701"/>
        <end position="712"/>
    </location>
</feature>
<evidence type="ECO:0000313" key="11">
    <source>
        <dbReference type="RefSeq" id="XP_015181151.1"/>
    </source>
</evidence>
<feature type="region of interest" description="Disordered" evidence="5">
    <location>
        <begin position="678"/>
        <end position="712"/>
    </location>
</feature>
<dbReference type="PRINTS" id="PR00401">
    <property type="entry name" value="SH2DOMAIN"/>
</dbReference>
<evidence type="ECO:0000259" key="7">
    <source>
        <dbReference type="PROSITE" id="PS50200"/>
    </source>
</evidence>
<dbReference type="InterPro" id="IPR015042">
    <property type="entry name" value="BPS-dom"/>
</dbReference>
<dbReference type="SMART" id="SM00252">
    <property type="entry name" value="SH2"/>
    <property type="match status" value="1"/>
</dbReference>
<dbReference type="SUPFAM" id="SSF54236">
    <property type="entry name" value="Ubiquitin-like"/>
    <property type="match status" value="1"/>
</dbReference>
<dbReference type="RefSeq" id="XP_015181151.1">
    <property type="nucleotide sequence ID" value="XM_015325665.1"/>
</dbReference>
<dbReference type="Gene3D" id="3.10.20.90">
    <property type="entry name" value="Phosphatidylinositol 3-kinase Catalytic Subunit, Chain A, domain 1"/>
    <property type="match status" value="1"/>
</dbReference>
<dbReference type="PANTHER" id="PTHR11243">
    <property type="entry name" value="GROWTH FACTOR RECEPTOR-BOUND PROTEIN"/>
    <property type="match status" value="1"/>
</dbReference>
<sequence>MIGSCSTSSESSLLDGATRGTVPTLIKGNVKVLPEFHLSESKVKPNTNDEVRVFKTYEKPITYVVRPVERCIRRHIYYNDSINYSINNRLSESQIPINSVEEDSNHLNPANLIYMGFSRLIRSFRDLLSINSRNHEHHGTRWFSDIHGRRCFNISNWFPKMCSCLDSRSTATGGRSATTRESTYERLSSAPTIFEISRMMQRARRRVNSQTEELEVLDQEKQEELRFYNDDETWTAVVVEKNLRCIDLCELLKVKKNVSGIAWSIVETWPELGFERTLEDHEDILAVHREMETFAPHHERKFYFRQDFLKYEFFIKPKQFFPAEMVAFPNVEDIGTFAEVESALRAYLSRDNGECPQVYSPVWMKDGSSTTWKKLYMLLRDRKLYTMKKNTGAFPKRPTESDLLNPIARLSDYHIYRIPNAKKYFTAPFEWGACLRPSSNSEAEDTETGEHGLKVIAFNSEKARACWLTAMRLAKYGKQLRENYRAFKNKQCEQPSGSPKDQFGNYNVTNESVRSRVAMDFTGSVGRIVEDPKEAKDIAESEGIIWRRRWRPFSRTPSGCAMVRLHGLDGGIHVLQPWFHGGLKRDIAAAIIRDHGSVDGVFLVRESKSNPGAYVLTYKYSDKVFHAQIQPVYDERRNCWLYTLDKGATKFYDLLQLVEFYQLNSGSLPTRLTHYVQTGVPTPIPRPEDGGASPSPADATQRFSVKTESASI</sequence>
<dbReference type="GeneID" id="107068855"/>
<dbReference type="SMART" id="SM00314">
    <property type="entry name" value="RA"/>
    <property type="match status" value="1"/>
</dbReference>
<dbReference type="Pfam" id="PF08947">
    <property type="entry name" value="BPS"/>
    <property type="match status" value="1"/>
</dbReference>
<evidence type="ECO:0000313" key="8">
    <source>
        <dbReference type="Proteomes" id="UP000694924"/>
    </source>
</evidence>
<evidence type="ECO:0000256" key="1">
    <source>
        <dbReference type="ARBA" id="ARBA00004496"/>
    </source>
</evidence>
<accession>A0ABM1ILR3</accession>
<evidence type="ECO:0000256" key="2">
    <source>
        <dbReference type="ARBA" id="ARBA00022490"/>
    </source>
</evidence>
<feature type="domain" description="SH2" evidence="6">
    <location>
        <begin position="578"/>
        <end position="676"/>
    </location>
</feature>
<dbReference type="InterPro" id="IPR039664">
    <property type="entry name" value="GRB/APBB1IP"/>
</dbReference>
<keyword evidence="2" id="KW-0963">Cytoplasm</keyword>
<dbReference type="Pfam" id="PF21989">
    <property type="entry name" value="RA_2"/>
    <property type="match status" value="1"/>
</dbReference>
<evidence type="ECO:0000256" key="5">
    <source>
        <dbReference type="SAM" id="MobiDB-lite"/>
    </source>
</evidence>
<proteinExistence type="predicted"/>
<dbReference type="PANTHER" id="PTHR11243:SF38">
    <property type="entry name" value="GROWTH FACTOR RECEPTOR-BOUND PROTEIN 14-LIKE ISOFORM X1"/>
    <property type="match status" value="1"/>
</dbReference>
<evidence type="ECO:0000259" key="6">
    <source>
        <dbReference type="PROSITE" id="PS50001"/>
    </source>
</evidence>
<dbReference type="SUPFAM" id="SSF50729">
    <property type="entry name" value="PH domain-like"/>
    <property type="match status" value="1"/>
</dbReference>
<evidence type="ECO:0000256" key="4">
    <source>
        <dbReference type="PROSITE-ProRule" id="PRU00191"/>
    </source>
</evidence>
<dbReference type="InterPro" id="IPR039665">
    <property type="entry name" value="PH_APBB1IP"/>
</dbReference>
<comment type="subcellular location">
    <subcellularLocation>
        <location evidence="1">Cytoplasm</location>
    </subcellularLocation>
</comment>
<dbReference type="SUPFAM" id="SSF55550">
    <property type="entry name" value="SH2 domain"/>
    <property type="match status" value="1"/>
</dbReference>
<dbReference type="Gene3D" id="3.30.505.10">
    <property type="entry name" value="SH2 domain"/>
    <property type="match status" value="1"/>
</dbReference>
<dbReference type="Gene3D" id="2.30.29.30">
    <property type="entry name" value="Pleckstrin-homology domain (PH domain)/Phosphotyrosine-binding domain (PTB)"/>
    <property type="match status" value="1"/>
</dbReference>
<dbReference type="InterPro" id="IPR036860">
    <property type="entry name" value="SH2_dom_sf"/>
</dbReference>
<organism evidence="8 10">
    <name type="scientific">Polistes dominula</name>
    <name type="common">European paper wasp</name>
    <name type="synonym">Vespa dominula</name>
    <dbReference type="NCBI Taxonomy" id="743375"/>
    <lineage>
        <taxon>Eukaryota</taxon>
        <taxon>Metazoa</taxon>
        <taxon>Ecdysozoa</taxon>
        <taxon>Arthropoda</taxon>
        <taxon>Hexapoda</taxon>
        <taxon>Insecta</taxon>
        <taxon>Pterygota</taxon>
        <taxon>Neoptera</taxon>
        <taxon>Endopterygota</taxon>
        <taxon>Hymenoptera</taxon>
        <taxon>Apocrita</taxon>
        <taxon>Aculeata</taxon>
        <taxon>Vespoidea</taxon>
        <taxon>Vespidae</taxon>
        <taxon>Polistinae</taxon>
        <taxon>Polistini</taxon>
        <taxon>Polistes</taxon>
    </lineage>
</organism>
<reference evidence="9 10" key="1">
    <citation type="submission" date="2025-05" db="UniProtKB">
        <authorList>
            <consortium name="RefSeq"/>
        </authorList>
    </citation>
    <scope>IDENTIFICATION</scope>
    <source>
        <tissue evidence="9 10">Whole body</tissue>
    </source>
</reference>
<dbReference type="Proteomes" id="UP000694924">
    <property type="component" value="Unplaced"/>
</dbReference>
<gene>
    <name evidence="9 10 11" type="primary">LOC107068855</name>
</gene>
<dbReference type="PROSITE" id="PS50001">
    <property type="entry name" value="SH2"/>
    <property type="match status" value="1"/>
</dbReference>
<protein>
    <submittedName>
        <fullName evidence="9 10">Growth factor receptor-bound protein 14-like isoform X1</fullName>
    </submittedName>
</protein>
<dbReference type="CDD" id="cd09944">
    <property type="entry name" value="SH2_Grb7_family"/>
    <property type="match status" value="1"/>
</dbReference>
<dbReference type="InterPro" id="IPR000980">
    <property type="entry name" value="SH2"/>
</dbReference>
<dbReference type="PROSITE" id="PS50200">
    <property type="entry name" value="RA"/>
    <property type="match status" value="1"/>
</dbReference>
<feature type="domain" description="Ras-associating" evidence="7">
    <location>
        <begin position="221"/>
        <end position="309"/>
    </location>
</feature>
<dbReference type="InterPro" id="IPR011993">
    <property type="entry name" value="PH-like_dom_sf"/>
</dbReference>
<keyword evidence="8" id="KW-1185">Reference proteome</keyword>
<dbReference type="RefSeq" id="XP_015181149.1">
    <property type="nucleotide sequence ID" value="XM_015325663.1"/>
</dbReference>
<name>A0ABM1ILR3_POLDO</name>
<dbReference type="Pfam" id="PF00017">
    <property type="entry name" value="SH2"/>
    <property type="match status" value="1"/>
</dbReference>
<dbReference type="RefSeq" id="XP_015181150.1">
    <property type="nucleotide sequence ID" value="XM_015325664.1"/>
</dbReference>
<dbReference type="InterPro" id="IPR029071">
    <property type="entry name" value="Ubiquitin-like_domsf"/>
</dbReference>
<dbReference type="InterPro" id="IPR000159">
    <property type="entry name" value="RA_dom"/>
</dbReference>
<evidence type="ECO:0000256" key="3">
    <source>
        <dbReference type="ARBA" id="ARBA00022999"/>
    </source>
</evidence>
<keyword evidence="3 4" id="KW-0727">SH2 domain</keyword>